<keyword evidence="6" id="KW-0969">Cilium</keyword>
<dbReference type="InterPro" id="IPR027417">
    <property type="entry name" value="P-loop_NTPase"/>
</dbReference>
<dbReference type="RefSeq" id="XP_030047782.1">
    <property type="nucleotide sequence ID" value="XM_030191922.1"/>
</dbReference>
<feature type="region of interest" description="Disordered" evidence="1">
    <location>
        <begin position="786"/>
        <end position="812"/>
    </location>
</feature>
<evidence type="ECO:0000313" key="6">
    <source>
        <dbReference type="RefSeq" id="XP_030047782.1"/>
    </source>
</evidence>
<dbReference type="FunCoup" id="A0A6P7WX42">
    <property type="interactions" value="114"/>
</dbReference>
<dbReference type="GO" id="GO:0097225">
    <property type="term" value="C:sperm midpiece"/>
    <property type="evidence" value="ECO:0007669"/>
    <property type="project" value="TreeGrafter"/>
</dbReference>
<feature type="region of interest" description="Disordered" evidence="1">
    <location>
        <begin position="1194"/>
        <end position="1253"/>
    </location>
</feature>
<dbReference type="InParanoid" id="A0A6P7WX42"/>
<keyword evidence="6" id="KW-0282">Flagellum</keyword>
<dbReference type="PANTHER" id="PTHR14919">
    <property type="entry name" value="KPL2-RELATED"/>
    <property type="match status" value="1"/>
</dbReference>
<gene>
    <name evidence="6" type="primary">SPEF2</name>
</gene>
<dbReference type="GO" id="GO:0005737">
    <property type="term" value="C:cytoplasm"/>
    <property type="evidence" value="ECO:0007669"/>
    <property type="project" value="UniProtKB-ARBA"/>
</dbReference>
<dbReference type="Gene3D" id="3.40.50.300">
    <property type="entry name" value="P-loop containing nucleotide triphosphate hydrolases"/>
    <property type="match status" value="1"/>
</dbReference>
<dbReference type="InterPro" id="IPR010441">
    <property type="entry name" value="CH_2"/>
</dbReference>
<feature type="compositionally biased region" description="Basic and acidic residues" evidence="1">
    <location>
        <begin position="1194"/>
        <end position="1206"/>
    </location>
</feature>
<name>A0A6P7WX42_9AMPH</name>
<feature type="compositionally biased region" description="Basic and acidic residues" evidence="1">
    <location>
        <begin position="803"/>
        <end position="812"/>
    </location>
</feature>
<evidence type="ECO:0000259" key="2">
    <source>
        <dbReference type="Pfam" id="PF06294"/>
    </source>
</evidence>
<dbReference type="Gene3D" id="1.10.418.10">
    <property type="entry name" value="Calponin-like domain"/>
    <property type="match status" value="1"/>
</dbReference>
<reference evidence="6" key="1">
    <citation type="submission" date="2025-08" db="UniProtKB">
        <authorList>
            <consortium name="RefSeq"/>
        </authorList>
    </citation>
    <scope>IDENTIFICATION</scope>
</reference>
<dbReference type="SUPFAM" id="SSF52540">
    <property type="entry name" value="P-loop containing nucleoside triphosphate hydrolases"/>
    <property type="match status" value="1"/>
</dbReference>
<dbReference type="PANTHER" id="PTHR14919:SF0">
    <property type="entry name" value="SPERM FLAGELLAR PROTEIN 2"/>
    <property type="match status" value="1"/>
</dbReference>
<evidence type="ECO:0000259" key="3">
    <source>
        <dbReference type="Pfam" id="PF22946"/>
    </source>
</evidence>
<keyword evidence="6" id="KW-0966">Cell projection</keyword>
<feature type="compositionally biased region" description="Basic residues" evidence="1">
    <location>
        <begin position="1223"/>
        <end position="1235"/>
    </location>
</feature>
<dbReference type="GO" id="GO:0007288">
    <property type="term" value="P:sperm axoneme assembly"/>
    <property type="evidence" value="ECO:0007669"/>
    <property type="project" value="TreeGrafter"/>
</dbReference>
<dbReference type="Pfam" id="PF00406">
    <property type="entry name" value="ADK"/>
    <property type="match status" value="1"/>
</dbReference>
<dbReference type="GO" id="GO:0002177">
    <property type="term" value="C:manchette"/>
    <property type="evidence" value="ECO:0007669"/>
    <property type="project" value="TreeGrafter"/>
</dbReference>
<keyword evidence="5" id="KW-1185">Reference proteome</keyword>
<proteinExistence type="predicted"/>
<dbReference type="InterPro" id="IPR056199">
    <property type="entry name" value="SPEF2_C"/>
</dbReference>
<dbReference type="Pfam" id="PF24082">
    <property type="entry name" value="SPEF2_C"/>
    <property type="match status" value="1"/>
</dbReference>
<dbReference type="Proteomes" id="UP000515156">
    <property type="component" value="Chromosome 2"/>
</dbReference>
<dbReference type="KEGG" id="muo:115461862"/>
<dbReference type="InterPro" id="IPR036872">
    <property type="entry name" value="CH_dom_sf"/>
</dbReference>
<dbReference type="OrthoDB" id="62528at2759"/>
<sequence length="1708" mass="196982">AAGREERPGILYWLVVVPVCTSRFLYCRRSHVADNLSVAERGAPDLKACGSKVVFKRFASGYLIGEVLNKHELQDDFDQFVQSKAANSKLNNFSRMEPTLHLLGLPFDQNVAQAIMSEQHGAATRLLYQLYIVLQKQKSTGLTGVALETMRSPASAKLQNIETGLYRDRLKNVVPRQTDLDLQHVSEQFEMKSKEMDEKMARLHYEQLRKVKKIQEELRIQDIEKLRQARRRQNEILARIQAAIVHIPKPTTDRTLKAVEARKILKKKKEAEDVYTEIMKFEKSHKKESPSSSIHSIDRSTQLEGISSVSSVVAPAPALLKPDSTDEYIRSIQKRLEEDHMAREQREKRRRKILMEQLGAHEAQEEAYREEQLIIRLMRQSQQERRIAVQLMHVRHEKEILWQNRIFREKQYEERRLKEFQDALDREATLAQQTKVDNEEQICKELKLHEKIATERAEARYRKHYMICQQVLDRMIDLVTKTGEYRELTNNLIPFQLMREWKELFFTGKSIYAQASIDPLPSQPTSEQLVELEKQELLDEKGFEDYKAMTGEWKPPEDLNVKGPAPNNNVLGHIIYRLLDIVTPIRPETPPLIYHSSSIKGCVLGKIFSGKTTSLKYLAQAYTSIHIISIDTLVQEALQAFHDNEMNSEGGKNLILKVEAGNMQMISPRAQLGAKAEELLKKGKSISDELLIEIVVKAVNNIPRGHGWILDDFPMAINQAKLLDRALTGKDLDKATQKPKKTLLVMDPREPENPPLPQSGLDFAVLLDISDSVVLKRAANSQAIIPTVEPDSSASNQQDEVQLPEKERRKPENDLVMDQLEYRISGFLDNWPKLEKWFSERQNILMKIDGEIEESLLVKRMEEVFLAELVKKQKDSIQEGELKPRGPDMLPTPASDVLISSTSEKPTEIQPGSFEWEYVNEPLPEEIPQYLVPYWKTVEDTYVNTIKTILRNLREERLRVIHHLYDTRIKFNDFLRRPDHKQEFVSQWQSDYNSIPEDIMEDEETKAELHQRVYDLRDRLWNICDNRKEETELEREDIINDSWLQDHIGILVNDYFTLMQVEVDRFQDTVRLLRDYYQGMEGVILSDSSREFVRISLLDIVNGDPAKDFDKPKRIPLISRRPQSVELPVVKPKGKGTPGKSKDEGIGKGKEENSSLSPVVTYETDEKLIADIWQTAVIAVSNLTAAEIQIKEAEVSKERRKVDSKEKVHRKTSRTPSRSSGKSTKKKPSKSKKKGSPSPEPATQQPSSPVVEESAEVLKRKALKKRMQEELFFALQFEDAATKSRLELLKSRALTVIHELTSKAENTYKDMEKCLGARYLAEMSSIDKMIYIAQHHIETANKIQNELVLEQTDFYINDVKLFPDPLPPSRPPSIEKQFYITLTVSQLNKLYHQLLQVSSGAFISSKAFIDILFDLTTLNLGTDSLPDMWMHLSYSQLQELASTLTMALDVIDWRKFLLAAAQPWPYPSLNDLLKLLHRFKAIDKAGRGTVTEEEFNQVELWFAPNIEICIPENPTEPLPFNRMEHLIKFFFTLFADHSNEPPRLNYTEMLLYFASHPDHKRGFYRALGILADLKIQGKEVDSSSVLKSNEQLSEIDNDILDRLYTGKVTRPALLKVFMYGTKIYAEKHRFSSVCKEETNFEEQLTEVYKSFSSRNLQSVPLKDLLKHPFIQDMIENYQQYKLPNIQVILQKVKQIHPPEGEMLMSATS</sequence>
<dbReference type="GeneID" id="115461862"/>
<feature type="domain" description="SPEF2 C-terminal" evidence="4">
    <location>
        <begin position="1381"/>
        <end position="1574"/>
    </location>
</feature>
<evidence type="ECO:0000313" key="5">
    <source>
        <dbReference type="Proteomes" id="UP000515156"/>
    </source>
</evidence>
<organism evidence="5 6">
    <name type="scientific">Microcaecilia unicolor</name>
    <dbReference type="NCBI Taxonomy" id="1415580"/>
    <lineage>
        <taxon>Eukaryota</taxon>
        <taxon>Metazoa</taxon>
        <taxon>Chordata</taxon>
        <taxon>Craniata</taxon>
        <taxon>Vertebrata</taxon>
        <taxon>Euteleostomi</taxon>
        <taxon>Amphibia</taxon>
        <taxon>Gymnophiona</taxon>
        <taxon>Siphonopidae</taxon>
        <taxon>Microcaecilia</taxon>
    </lineage>
</organism>
<feature type="compositionally biased region" description="Basic and acidic residues" evidence="1">
    <location>
        <begin position="1140"/>
        <end position="1153"/>
    </location>
</feature>
<dbReference type="CTD" id="79925"/>
<accession>A0A6P7WX42</accession>
<dbReference type="InterPro" id="IPR054517">
    <property type="entry name" value="SPEF2_D5"/>
</dbReference>
<feature type="region of interest" description="Disordered" evidence="1">
    <location>
        <begin position="1126"/>
        <end position="1158"/>
    </location>
</feature>
<dbReference type="Pfam" id="PF22946">
    <property type="entry name" value="SPEF2_D5"/>
    <property type="match status" value="1"/>
</dbReference>
<feature type="domain" description="CPC1/SPEF2" evidence="3">
    <location>
        <begin position="377"/>
        <end position="509"/>
    </location>
</feature>
<dbReference type="InterPro" id="IPR052634">
    <property type="entry name" value="Sperm_flagellar-bone_growth"/>
</dbReference>
<feature type="compositionally biased region" description="Polar residues" evidence="1">
    <location>
        <begin position="786"/>
        <end position="800"/>
    </location>
</feature>
<feature type="domain" description="CH-like" evidence="2">
    <location>
        <begin position="56"/>
        <end position="131"/>
    </location>
</feature>
<evidence type="ECO:0000256" key="1">
    <source>
        <dbReference type="SAM" id="MobiDB-lite"/>
    </source>
</evidence>
<dbReference type="Pfam" id="PF06294">
    <property type="entry name" value="CH_2"/>
    <property type="match status" value="1"/>
</dbReference>
<evidence type="ECO:0000259" key="4">
    <source>
        <dbReference type="Pfam" id="PF24082"/>
    </source>
</evidence>
<protein>
    <submittedName>
        <fullName evidence="6">Sperm flagellar protein 2</fullName>
    </submittedName>
</protein>
<feature type="non-terminal residue" evidence="6">
    <location>
        <position position="1"/>
    </location>
</feature>